<proteinExistence type="predicted"/>
<accession>A0ABV9XZW1</accession>
<protein>
    <submittedName>
        <fullName evidence="2">Esterase/lipase family protein</fullName>
    </submittedName>
</protein>
<comment type="caution">
    <text evidence="2">The sequence shown here is derived from an EMBL/GenBank/DDBJ whole genome shotgun (WGS) entry which is preliminary data.</text>
</comment>
<dbReference type="InterPro" id="IPR002918">
    <property type="entry name" value="Lipase_EstA/Esterase_EstB"/>
</dbReference>
<dbReference type="EMBL" id="JBHSJB010000017">
    <property type="protein sequence ID" value="MFC5055955.1"/>
    <property type="molecule type" value="Genomic_DNA"/>
</dbReference>
<gene>
    <name evidence="2" type="ORF">ACFPFM_19630</name>
</gene>
<name>A0ABV9XZW1_9PSEU</name>
<dbReference type="PANTHER" id="PTHR32015">
    <property type="entry name" value="FASTING INDUCED LIPASE"/>
    <property type="match status" value="1"/>
</dbReference>
<dbReference type="RefSeq" id="WP_344039763.1">
    <property type="nucleotide sequence ID" value="NZ_BAAAKE010000018.1"/>
</dbReference>
<reference evidence="3" key="1">
    <citation type="journal article" date="2019" name="Int. J. Syst. Evol. Microbiol.">
        <title>The Global Catalogue of Microorganisms (GCM) 10K type strain sequencing project: providing services to taxonomists for standard genome sequencing and annotation.</title>
        <authorList>
            <consortium name="The Broad Institute Genomics Platform"/>
            <consortium name="The Broad Institute Genome Sequencing Center for Infectious Disease"/>
            <person name="Wu L."/>
            <person name="Ma J."/>
        </authorList>
    </citation>
    <scope>NUCLEOTIDE SEQUENCE [LARGE SCALE GENOMIC DNA]</scope>
    <source>
        <strain evidence="3">KCTC 12848</strain>
    </source>
</reference>
<dbReference type="PANTHER" id="PTHR32015:SF1">
    <property type="entry name" value="LIPASE"/>
    <property type="match status" value="1"/>
</dbReference>
<dbReference type="SUPFAM" id="SSF53474">
    <property type="entry name" value="alpha/beta-Hydrolases"/>
    <property type="match status" value="1"/>
</dbReference>
<dbReference type="InterPro" id="IPR029058">
    <property type="entry name" value="AB_hydrolase_fold"/>
</dbReference>
<keyword evidence="3" id="KW-1185">Reference proteome</keyword>
<evidence type="ECO:0000313" key="3">
    <source>
        <dbReference type="Proteomes" id="UP001595833"/>
    </source>
</evidence>
<organism evidence="2 3">
    <name type="scientific">Saccharothrix xinjiangensis</name>
    <dbReference type="NCBI Taxonomy" id="204798"/>
    <lineage>
        <taxon>Bacteria</taxon>
        <taxon>Bacillati</taxon>
        <taxon>Actinomycetota</taxon>
        <taxon>Actinomycetes</taxon>
        <taxon>Pseudonocardiales</taxon>
        <taxon>Pseudonocardiaceae</taxon>
        <taxon>Saccharothrix</taxon>
    </lineage>
</organism>
<keyword evidence="1" id="KW-0732">Signal</keyword>
<dbReference type="Gene3D" id="3.40.50.1820">
    <property type="entry name" value="alpha/beta hydrolase"/>
    <property type="match status" value="1"/>
</dbReference>
<feature type="chain" id="PRO_5045259733" evidence="1">
    <location>
        <begin position="20"/>
        <end position="304"/>
    </location>
</feature>
<evidence type="ECO:0000256" key="1">
    <source>
        <dbReference type="SAM" id="SignalP"/>
    </source>
</evidence>
<dbReference type="Proteomes" id="UP001595833">
    <property type="component" value="Unassembled WGS sequence"/>
</dbReference>
<feature type="signal peptide" evidence="1">
    <location>
        <begin position="1"/>
        <end position="19"/>
    </location>
</feature>
<evidence type="ECO:0000313" key="2">
    <source>
        <dbReference type="EMBL" id="MFC5055955.1"/>
    </source>
</evidence>
<dbReference type="Pfam" id="PF01674">
    <property type="entry name" value="Lipase_2"/>
    <property type="match status" value="1"/>
</dbReference>
<sequence length="304" mass="31176">MLIPLTALALILAPSTAAAGAARHPVVHSGAAALVHAALNPDTSPAGANDPTCRPTPAHPRPVVLVHGTAENMTYNWYTLSPLLANHGYCAFALNFGQLPGPHVGLPGSRRAGGVAPVARSAAELAAFIDEVLAATGASQVDVVGHSQGGVMPRYYLKFLGGADKVHTLVGLAPPNHGTTISGLAHVPGVPELLAAGVGPAVTDQLTGSDFLLRLNAGDDTVPGVHYTVIVTRYDEVVTPYTSAFLDGPNTTNITLQDLCGPLHTSEHLALPFDAAALRHVLNALDPLHARPVTCGLTLPIIGG</sequence>